<name>A0A151T215_CAJCA</name>
<dbReference type="InterPro" id="IPR018061">
    <property type="entry name" value="Retropepsins"/>
</dbReference>
<dbReference type="Gramene" id="C.cajan_22866.t">
    <property type="protein sequence ID" value="C.cajan_22866.t"/>
    <property type="gene ID" value="C.cajan_22866"/>
</dbReference>
<evidence type="ECO:0000313" key="4">
    <source>
        <dbReference type="Proteomes" id="UP000075243"/>
    </source>
</evidence>
<organism evidence="3 4">
    <name type="scientific">Cajanus cajan</name>
    <name type="common">Pigeon pea</name>
    <name type="synonym">Cajanus indicus</name>
    <dbReference type="NCBI Taxonomy" id="3821"/>
    <lineage>
        <taxon>Eukaryota</taxon>
        <taxon>Viridiplantae</taxon>
        <taxon>Streptophyta</taxon>
        <taxon>Embryophyta</taxon>
        <taxon>Tracheophyta</taxon>
        <taxon>Spermatophyta</taxon>
        <taxon>Magnoliopsida</taxon>
        <taxon>eudicotyledons</taxon>
        <taxon>Gunneridae</taxon>
        <taxon>Pentapetalae</taxon>
        <taxon>rosids</taxon>
        <taxon>fabids</taxon>
        <taxon>Fabales</taxon>
        <taxon>Fabaceae</taxon>
        <taxon>Papilionoideae</taxon>
        <taxon>50 kb inversion clade</taxon>
        <taxon>NPAAA clade</taxon>
        <taxon>indigoferoid/millettioid clade</taxon>
        <taxon>Phaseoleae</taxon>
        <taxon>Cajanus</taxon>
    </lineage>
</organism>
<dbReference type="Gene3D" id="2.40.70.10">
    <property type="entry name" value="Acid Proteases"/>
    <property type="match status" value="1"/>
</dbReference>
<evidence type="ECO:0000256" key="1">
    <source>
        <dbReference type="ARBA" id="ARBA00022801"/>
    </source>
</evidence>
<dbReference type="GO" id="GO:0016787">
    <property type="term" value="F:hydrolase activity"/>
    <property type="evidence" value="ECO:0007669"/>
    <property type="project" value="UniProtKB-KW"/>
</dbReference>
<feature type="domain" description="Retropepsins" evidence="2">
    <location>
        <begin position="149"/>
        <end position="237"/>
    </location>
</feature>
<accession>A0A151T215</accession>
<evidence type="ECO:0000259" key="2">
    <source>
        <dbReference type="Pfam" id="PF00077"/>
    </source>
</evidence>
<proteinExistence type="predicted"/>
<protein>
    <recommendedName>
        <fullName evidence="2">Retropepsins domain-containing protein</fullName>
    </recommendedName>
</protein>
<sequence length="280" mass="32556">MIRGEFQIRGEALRKEFSLEENKAISSILDLEQKRIFLNKLKQTLEKRPSNLVITNKYDLNPILKRLEKTSTKPVTIQDHKAEINNLKREIWSIKEQQILHQSILSQLQDDSNQEEPPSKPDLENNEVDWSDFLGLINRLTIQKFFISIKIIVEDFVLETIALFDTGVDSNCILEGLIPTKYFEKTFKKLSTANGSKLQIKYKLSKATIENQGQQIETSFLLMKDLRNKVILGTPFIRASFPLEINDEGITTQKGDKSIMFRFIKKPINKTINLRKQYWP</sequence>
<evidence type="ECO:0000313" key="3">
    <source>
        <dbReference type="EMBL" id="KYP61115.1"/>
    </source>
</evidence>
<reference evidence="3 4" key="1">
    <citation type="journal article" date="2012" name="Nat. Biotechnol.">
        <title>Draft genome sequence of pigeonpea (Cajanus cajan), an orphan legume crop of resource-poor farmers.</title>
        <authorList>
            <person name="Varshney R.K."/>
            <person name="Chen W."/>
            <person name="Li Y."/>
            <person name="Bharti A.K."/>
            <person name="Saxena R.K."/>
            <person name="Schlueter J.A."/>
            <person name="Donoghue M.T."/>
            <person name="Azam S."/>
            <person name="Fan G."/>
            <person name="Whaley A.M."/>
            <person name="Farmer A.D."/>
            <person name="Sheridan J."/>
            <person name="Iwata A."/>
            <person name="Tuteja R."/>
            <person name="Penmetsa R.V."/>
            <person name="Wu W."/>
            <person name="Upadhyaya H.D."/>
            <person name="Yang S.P."/>
            <person name="Shah T."/>
            <person name="Saxena K.B."/>
            <person name="Michael T."/>
            <person name="McCombie W.R."/>
            <person name="Yang B."/>
            <person name="Zhang G."/>
            <person name="Yang H."/>
            <person name="Wang J."/>
            <person name="Spillane C."/>
            <person name="Cook D.R."/>
            <person name="May G.D."/>
            <person name="Xu X."/>
            <person name="Jackson S.A."/>
        </authorList>
    </citation>
    <scope>NUCLEOTIDE SEQUENCE [LARGE SCALE GENOMIC DNA]</scope>
    <source>
        <strain evidence="4">cv. Asha</strain>
    </source>
</reference>
<dbReference type="EMBL" id="CM003611">
    <property type="protein sequence ID" value="KYP61115.1"/>
    <property type="molecule type" value="Genomic_DNA"/>
</dbReference>
<dbReference type="Pfam" id="PF00077">
    <property type="entry name" value="RVP"/>
    <property type="match status" value="1"/>
</dbReference>
<dbReference type="Proteomes" id="UP000075243">
    <property type="component" value="Chromosome 9"/>
</dbReference>
<keyword evidence="1" id="KW-0378">Hydrolase</keyword>
<keyword evidence="4" id="KW-1185">Reference proteome</keyword>
<gene>
    <name evidence="3" type="ORF">KK1_023539</name>
</gene>
<dbReference type="CDD" id="cd00303">
    <property type="entry name" value="retropepsin_like"/>
    <property type="match status" value="1"/>
</dbReference>
<dbReference type="AlphaFoldDB" id="A0A151T215"/>
<dbReference type="InterPro" id="IPR021109">
    <property type="entry name" value="Peptidase_aspartic_dom_sf"/>
</dbReference>
<dbReference type="OMA" id="KSIMFRF"/>